<keyword evidence="6" id="KW-0808">Transferase</keyword>
<evidence type="ECO:0000256" key="4">
    <source>
        <dbReference type="ARBA" id="ARBA00022475"/>
    </source>
</evidence>
<proteinExistence type="predicted"/>
<evidence type="ECO:0000256" key="9">
    <source>
        <dbReference type="ARBA" id="ARBA00022777"/>
    </source>
</evidence>
<feature type="domain" description="PAS" evidence="16">
    <location>
        <begin position="381"/>
        <end position="425"/>
    </location>
</feature>
<protein>
    <recommendedName>
        <fullName evidence="3">histidine kinase</fullName>
        <ecNumber evidence="3">2.7.13.3</ecNumber>
    </recommendedName>
</protein>
<dbReference type="SUPFAM" id="SSF55874">
    <property type="entry name" value="ATPase domain of HSP90 chaperone/DNA topoisomerase II/histidine kinase"/>
    <property type="match status" value="1"/>
</dbReference>
<comment type="caution">
    <text evidence="17">The sequence shown here is derived from an EMBL/GenBank/DDBJ whole genome shotgun (WGS) entry which is preliminary data.</text>
</comment>
<dbReference type="GO" id="GO:0030295">
    <property type="term" value="F:protein kinase activator activity"/>
    <property type="evidence" value="ECO:0007669"/>
    <property type="project" value="TreeGrafter"/>
</dbReference>
<dbReference type="InterPro" id="IPR050351">
    <property type="entry name" value="BphY/WalK/GraS-like"/>
</dbReference>
<dbReference type="PANTHER" id="PTHR42878">
    <property type="entry name" value="TWO-COMPONENT HISTIDINE KINASE"/>
    <property type="match status" value="1"/>
</dbReference>
<dbReference type="PANTHER" id="PTHR42878:SF15">
    <property type="entry name" value="BACTERIOPHYTOCHROME"/>
    <property type="match status" value="1"/>
</dbReference>
<keyword evidence="13 14" id="KW-0472">Membrane</keyword>
<keyword evidence="10" id="KW-0067">ATP-binding</keyword>
<dbReference type="InterPro" id="IPR004358">
    <property type="entry name" value="Sig_transdc_His_kin-like_C"/>
</dbReference>
<feature type="transmembrane region" description="Helical" evidence="14">
    <location>
        <begin position="313"/>
        <end position="333"/>
    </location>
</feature>
<feature type="domain" description="Histidine kinase" evidence="15">
    <location>
        <begin position="522"/>
        <end position="733"/>
    </location>
</feature>
<gene>
    <name evidence="17" type="ORF">P775_21660</name>
</gene>
<dbReference type="InterPro" id="IPR048760">
    <property type="entry name" value="VP0354-like_sensor_dom"/>
</dbReference>
<name>A0A2G8R9A6_9RHOB</name>
<dbReference type="EMBL" id="AWWI01000141">
    <property type="protein sequence ID" value="PIL18031.1"/>
    <property type="molecule type" value="Genomic_DNA"/>
</dbReference>
<dbReference type="AlphaFoldDB" id="A0A2G8R9A6"/>
<dbReference type="SUPFAM" id="SSF47384">
    <property type="entry name" value="Homodimeric domain of signal transducing histidine kinase"/>
    <property type="match status" value="1"/>
</dbReference>
<evidence type="ECO:0000259" key="16">
    <source>
        <dbReference type="PROSITE" id="PS50112"/>
    </source>
</evidence>
<dbReference type="PRINTS" id="PR00344">
    <property type="entry name" value="BCTRLSENSOR"/>
</dbReference>
<keyword evidence="12" id="KW-0902">Two-component regulatory system</keyword>
<dbReference type="Pfam" id="PF21623">
    <property type="entry name" value="HK_sensor_dom_bact"/>
    <property type="match status" value="1"/>
</dbReference>
<dbReference type="Proteomes" id="UP000231259">
    <property type="component" value="Unassembled WGS sequence"/>
</dbReference>
<dbReference type="GO" id="GO:0005886">
    <property type="term" value="C:plasma membrane"/>
    <property type="evidence" value="ECO:0007669"/>
    <property type="project" value="UniProtKB-SubCell"/>
</dbReference>
<evidence type="ECO:0000256" key="8">
    <source>
        <dbReference type="ARBA" id="ARBA00022741"/>
    </source>
</evidence>
<dbReference type="GO" id="GO:0000155">
    <property type="term" value="F:phosphorelay sensor kinase activity"/>
    <property type="evidence" value="ECO:0007669"/>
    <property type="project" value="InterPro"/>
</dbReference>
<dbReference type="InterPro" id="IPR036890">
    <property type="entry name" value="HATPase_C_sf"/>
</dbReference>
<dbReference type="Gene3D" id="6.10.340.10">
    <property type="match status" value="1"/>
</dbReference>
<evidence type="ECO:0000259" key="15">
    <source>
        <dbReference type="PROSITE" id="PS50109"/>
    </source>
</evidence>
<keyword evidence="7 14" id="KW-0812">Transmembrane</keyword>
<dbReference type="Gene3D" id="3.30.565.10">
    <property type="entry name" value="Histidine kinase-like ATPase, C-terminal domain"/>
    <property type="match status" value="1"/>
</dbReference>
<evidence type="ECO:0000256" key="2">
    <source>
        <dbReference type="ARBA" id="ARBA00004651"/>
    </source>
</evidence>
<dbReference type="InterPro" id="IPR000014">
    <property type="entry name" value="PAS"/>
</dbReference>
<evidence type="ECO:0000256" key="10">
    <source>
        <dbReference type="ARBA" id="ARBA00022840"/>
    </source>
</evidence>
<evidence type="ECO:0000256" key="7">
    <source>
        <dbReference type="ARBA" id="ARBA00022692"/>
    </source>
</evidence>
<dbReference type="NCBIfam" id="TIGR00229">
    <property type="entry name" value="sensory_box"/>
    <property type="match status" value="1"/>
</dbReference>
<evidence type="ECO:0000256" key="5">
    <source>
        <dbReference type="ARBA" id="ARBA00022553"/>
    </source>
</evidence>
<dbReference type="SUPFAM" id="SSF55785">
    <property type="entry name" value="PYP-like sensor domain (PAS domain)"/>
    <property type="match status" value="1"/>
</dbReference>
<evidence type="ECO:0000256" key="6">
    <source>
        <dbReference type="ARBA" id="ARBA00022679"/>
    </source>
</evidence>
<dbReference type="PROSITE" id="PS50112">
    <property type="entry name" value="PAS"/>
    <property type="match status" value="1"/>
</dbReference>
<keyword evidence="11 14" id="KW-1133">Transmembrane helix</keyword>
<keyword evidence="4" id="KW-1003">Cell membrane</keyword>
<evidence type="ECO:0000256" key="13">
    <source>
        <dbReference type="ARBA" id="ARBA00023136"/>
    </source>
</evidence>
<accession>A0A2G8R9A6</accession>
<evidence type="ECO:0000256" key="1">
    <source>
        <dbReference type="ARBA" id="ARBA00000085"/>
    </source>
</evidence>
<keyword evidence="9" id="KW-0418">Kinase</keyword>
<keyword evidence="18" id="KW-1185">Reference proteome</keyword>
<dbReference type="SMART" id="SM00388">
    <property type="entry name" value="HisKA"/>
    <property type="match status" value="1"/>
</dbReference>
<dbReference type="GO" id="GO:0005524">
    <property type="term" value="F:ATP binding"/>
    <property type="evidence" value="ECO:0007669"/>
    <property type="project" value="UniProtKB-KW"/>
</dbReference>
<dbReference type="GO" id="GO:0000156">
    <property type="term" value="F:phosphorelay response regulator activity"/>
    <property type="evidence" value="ECO:0007669"/>
    <property type="project" value="TreeGrafter"/>
</dbReference>
<dbReference type="CDD" id="cd00130">
    <property type="entry name" value="PAS"/>
    <property type="match status" value="1"/>
</dbReference>
<dbReference type="CDD" id="cd00082">
    <property type="entry name" value="HisKA"/>
    <property type="match status" value="1"/>
</dbReference>
<keyword evidence="8" id="KW-0547">Nucleotide-binding</keyword>
<dbReference type="Pfam" id="PF00512">
    <property type="entry name" value="HisKA"/>
    <property type="match status" value="1"/>
</dbReference>
<organism evidence="17 18">
    <name type="scientific">Puniceibacterium antarcticum</name>
    <dbReference type="NCBI Taxonomy" id="1206336"/>
    <lineage>
        <taxon>Bacteria</taxon>
        <taxon>Pseudomonadati</taxon>
        <taxon>Pseudomonadota</taxon>
        <taxon>Alphaproteobacteria</taxon>
        <taxon>Rhodobacterales</taxon>
        <taxon>Paracoccaceae</taxon>
        <taxon>Puniceibacterium</taxon>
    </lineage>
</organism>
<dbReference type="InterPro" id="IPR036097">
    <property type="entry name" value="HisK_dim/P_sf"/>
</dbReference>
<comment type="subcellular location">
    <subcellularLocation>
        <location evidence="2">Cell membrane</location>
        <topology evidence="2">Multi-pass membrane protein</topology>
    </subcellularLocation>
</comment>
<evidence type="ECO:0000313" key="18">
    <source>
        <dbReference type="Proteomes" id="UP000231259"/>
    </source>
</evidence>
<evidence type="ECO:0000256" key="14">
    <source>
        <dbReference type="SAM" id="Phobius"/>
    </source>
</evidence>
<reference evidence="17 18" key="1">
    <citation type="submission" date="2013-09" db="EMBL/GenBank/DDBJ databases">
        <title>Genome sequencing of Phaeobacter antarcticus sp. nov. SM1211.</title>
        <authorList>
            <person name="Zhang X.-Y."/>
            <person name="Liu C."/>
            <person name="Chen X.-L."/>
            <person name="Xie B.-B."/>
            <person name="Qin Q.-L."/>
            <person name="Rong J.-C."/>
            <person name="Zhang Y.-Z."/>
        </authorList>
    </citation>
    <scope>NUCLEOTIDE SEQUENCE [LARGE SCALE GENOMIC DNA]</scope>
    <source>
        <strain evidence="17 18">SM1211</strain>
    </source>
</reference>
<dbReference type="EC" id="2.7.13.3" evidence="3"/>
<evidence type="ECO:0000256" key="12">
    <source>
        <dbReference type="ARBA" id="ARBA00023012"/>
    </source>
</evidence>
<dbReference type="InterPro" id="IPR003661">
    <property type="entry name" value="HisK_dim/P_dom"/>
</dbReference>
<dbReference type="Gene3D" id="3.30.450.20">
    <property type="entry name" value="PAS domain"/>
    <property type="match status" value="2"/>
</dbReference>
<evidence type="ECO:0000256" key="11">
    <source>
        <dbReference type="ARBA" id="ARBA00022989"/>
    </source>
</evidence>
<dbReference type="GO" id="GO:0007234">
    <property type="term" value="P:osmosensory signaling via phosphorelay pathway"/>
    <property type="evidence" value="ECO:0007669"/>
    <property type="project" value="TreeGrafter"/>
</dbReference>
<dbReference type="InterPro" id="IPR029151">
    <property type="entry name" value="Sensor-like_sf"/>
</dbReference>
<dbReference type="Pfam" id="PF02518">
    <property type="entry name" value="HATPase_c"/>
    <property type="match status" value="1"/>
</dbReference>
<evidence type="ECO:0000313" key="17">
    <source>
        <dbReference type="EMBL" id="PIL18031.1"/>
    </source>
</evidence>
<dbReference type="Pfam" id="PF13426">
    <property type="entry name" value="PAS_9"/>
    <property type="match status" value="1"/>
</dbReference>
<comment type="catalytic activity">
    <reaction evidence="1">
        <text>ATP + protein L-histidine = ADP + protein N-phospho-L-histidine.</text>
        <dbReference type="EC" id="2.7.13.3"/>
    </reaction>
</comment>
<dbReference type="SMART" id="SM00387">
    <property type="entry name" value="HATPase_c"/>
    <property type="match status" value="1"/>
</dbReference>
<dbReference type="Gene3D" id="1.10.287.130">
    <property type="match status" value="1"/>
</dbReference>
<sequence>MITCTFSLALINTFVSYSMTNHIVTQTAVERLQAEGRLFADKFQYEFSAIRSDALVLKEASILQRIIRSSRASDRIIPASGGKLEDLKAGLAVAFGTFLRARPHYTQLRLIGLQDNGRELVRVDSDASGIHVIPATDLQAKGQEPYILILADLAPGAFYVSPITLNRENGVVAKPNLPTMRLVQPLKDDNGELFGAIVINVDYEAFLRNAMPDSPPSVQITALNQNGDALVFGPNQAAPEFAFHLDETSLAQSQIKDFSGLTSSVSVSQGTASILIPVSTGSTHSPFSFGVVASLPTEKFLAPVRQVVRDTTIWSIMFILISTLVAALFARLLTTPLQRLREEILNPTDNRAPIEAVLSSRDEVGDLARAFLNRNNALIGEANQARAILSSTADGVLTMDHTGRLHSINPSGIRMFGLHTLDFAGWHISKLMPDWPDANIAEKGGDTGVVGQAGSHEFLAHRQDGTTFPVDVALSHFRIGDAAHLAAIVRDMTDREEHLAELNTLIGALKRSNSELDSFAYVASHDLKAPLRVIDNASLWIEEDLKHKLDPDSRENLALIRNRINRMERLLDDLLEHSRIGRKGSEVQMVSGSDLFEEVRDLLPVTSGIMIEVGPEFDKIAMPVVPMRSILQNLLGNAIKHHDRATGRVILEVRVKSEALCFTVSDDGPGIPPKYHEKVFGLFQTLRPRDEVEGSGMGLAMVKKNVEVFGGTLHLISDGARGTTFEFTIPKFWLKASTREEAA</sequence>
<evidence type="ECO:0000256" key="3">
    <source>
        <dbReference type="ARBA" id="ARBA00012438"/>
    </source>
</evidence>
<dbReference type="InterPro" id="IPR035965">
    <property type="entry name" value="PAS-like_dom_sf"/>
</dbReference>
<dbReference type="SUPFAM" id="SSF103190">
    <property type="entry name" value="Sensory domain-like"/>
    <property type="match status" value="1"/>
</dbReference>
<dbReference type="PROSITE" id="PS50109">
    <property type="entry name" value="HIS_KIN"/>
    <property type="match status" value="1"/>
</dbReference>
<keyword evidence="5" id="KW-0597">Phosphoprotein</keyword>
<dbReference type="InterPro" id="IPR003594">
    <property type="entry name" value="HATPase_dom"/>
</dbReference>
<dbReference type="InterPro" id="IPR005467">
    <property type="entry name" value="His_kinase_dom"/>
</dbReference>